<dbReference type="RefSeq" id="WP_190234674.1">
    <property type="nucleotide sequence ID" value="NZ_SSOA01000001.1"/>
</dbReference>
<dbReference type="EMBL" id="SSOA01000001">
    <property type="protein sequence ID" value="THF53652.1"/>
    <property type="molecule type" value="Genomic_DNA"/>
</dbReference>
<evidence type="ECO:0000313" key="1">
    <source>
        <dbReference type="EMBL" id="THF53652.1"/>
    </source>
</evidence>
<dbReference type="Proteomes" id="UP000310754">
    <property type="component" value="Unassembled WGS sequence"/>
</dbReference>
<organism evidence="1 2">
    <name type="scientific">Allorhizobium terrae</name>
    <dbReference type="NCBI Taxonomy" id="1848972"/>
    <lineage>
        <taxon>Bacteria</taxon>
        <taxon>Pseudomonadati</taxon>
        <taxon>Pseudomonadota</taxon>
        <taxon>Alphaproteobacteria</taxon>
        <taxon>Hyphomicrobiales</taxon>
        <taxon>Rhizobiaceae</taxon>
        <taxon>Rhizobium/Agrobacterium group</taxon>
        <taxon>Allorhizobium</taxon>
    </lineage>
</organism>
<proteinExistence type="predicted"/>
<gene>
    <name evidence="1" type="ORF">E6C51_00545</name>
</gene>
<keyword evidence="2" id="KW-1185">Reference proteome</keyword>
<reference evidence="1 2" key="1">
    <citation type="submission" date="2019-04" db="EMBL/GenBank/DDBJ databases">
        <title>Rhizobium terrae sp. nov., isolated from a paddy soil.</title>
        <authorList>
            <person name="Lin S.-Y."/>
            <person name="Hameed A."/>
            <person name="Huang H.-I."/>
            <person name="Young C.-C."/>
        </authorList>
    </citation>
    <scope>NUCLEOTIDE SEQUENCE [LARGE SCALE GENOMIC DNA]</scope>
    <source>
        <strain evidence="1 2">CC-HIH110</strain>
    </source>
</reference>
<comment type="caution">
    <text evidence="1">The sequence shown here is derived from an EMBL/GenBank/DDBJ whole genome shotgun (WGS) entry which is preliminary data.</text>
</comment>
<dbReference type="AlphaFoldDB" id="A0A4S4A577"/>
<accession>A0A4S4A577</accession>
<name>A0A4S4A577_9HYPH</name>
<protein>
    <submittedName>
        <fullName evidence="1">Uncharacterized protein</fullName>
    </submittedName>
</protein>
<sequence>MDLNDSVDAFFASIRDWGDGIKHPSFCYVALETATGFELLQARLIFGATTPFAPLGSFSFKRVRAGHFRLSEIDISPEDFLAEALRGVIRTPQGDIQFSGSSGRYGGHYQPFHSDGMPNERIGVLTVLGGQAELQQLQPELDWELKGATIPYDGLQELMNHYRVGTLRSDVIAIEAVALGIIAIDLSTLVTGTECEIAVRMSPACDPAKAGVTYRVMGGGNLVERGVVSGEVMDWIVGTDGVRRGSTKIQVPRAAVVQAYASYSGIVYHQGWIADPSMAQNPRRASYEAFDHKLASLADFLAKQPGKGNARDLESGVAWLLWMLGFSVTNLGQTPKLQEAPDLIATTPQGHFAVIECTTGPLKTDNKLPLLIERSEIVRSRLEASNNKHLKVLPVIVTSKKRSEIRGDIEQAERLGVLIITAETLTAALQRTLVRRDADEVFLEGEQAVANALAKYETH</sequence>
<evidence type="ECO:0000313" key="2">
    <source>
        <dbReference type="Proteomes" id="UP000310754"/>
    </source>
</evidence>